<dbReference type="SMART" id="SM01240">
    <property type="entry name" value="IMPDH"/>
    <property type="match status" value="1"/>
</dbReference>
<keyword evidence="8" id="KW-0479">Metal-binding</keyword>
<dbReference type="HAMAP" id="MF_00354">
    <property type="entry name" value="Idi_2"/>
    <property type="match status" value="1"/>
</dbReference>
<dbReference type="NCBIfam" id="NF040647">
    <property type="entry name" value="IPPK_Arch"/>
    <property type="match status" value="1"/>
</dbReference>
<keyword evidence="12 18" id="KW-0413">Isomerase</keyword>
<keyword evidence="11" id="KW-0414">Isoprene biosynthesis</keyword>
<evidence type="ECO:0000256" key="8">
    <source>
        <dbReference type="ARBA" id="ARBA00022723"/>
    </source>
</evidence>
<evidence type="ECO:0000256" key="1">
    <source>
        <dbReference type="ARBA" id="ARBA00001917"/>
    </source>
</evidence>
<dbReference type="EMBL" id="AUZZ01003475">
    <property type="protein sequence ID" value="EQD56905.1"/>
    <property type="molecule type" value="Genomic_DNA"/>
</dbReference>
<feature type="domain" description="FMN-dependent dehydrogenase" evidence="17">
    <location>
        <begin position="535"/>
        <end position="614"/>
    </location>
</feature>
<dbReference type="InterPro" id="IPR036393">
    <property type="entry name" value="AceGlu_kinase-like_sf"/>
</dbReference>
<dbReference type="PANTHER" id="PTHR43665">
    <property type="entry name" value="ISOPENTENYL-DIPHOSPHATE DELTA-ISOMERASE"/>
    <property type="match status" value="1"/>
</dbReference>
<dbReference type="GO" id="GO:0046872">
    <property type="term" value="F:metal ion binding"/>
    <property type="evidence" value="ECO:0007669"/>
    <property type="project" value="UniProtKB-KW"/>
</dbReference>
<protein>
    <recommendedName>
        <fullName evidence="4">Isopentenyl phosphate kinase</fullName>
        <ecNumber evidence="3">2.7.4.26</ecNumber>
    </recommendedName>
</protein>
<comment type="similarity">
    <text evidence="2">Belongs to the isopentenyl phosphate kinase family.</text>
</comment>
<evidence type="ECO:0000256" key="13">
    <source>
        <dbReference type="ARBA" id="ARBA00025810"/>
    </source>
</evidence>
<evidence type="ECO:0000256" key="4">
    <source>
        <dbReference type="ARBA" id="ARBA00017267"/>
    </source>
</evidence>
<dbReference type="CDD" id="cd02811">
    <property type="entry name" value="IDI-2_FMN"/>
    <property type="match status" value="1"/>
</dbReference>
<dbReference type="InterPro" id="IPR001048">
    <property type="entry name" value="Asp/Glu/Uridylate_kinase"/>
</dbReference>
<evidence type="ECO:0000256" key="10">
    <source>
        <dbReference type="ARBA" id="ARBA00022857"/>
    </source>
</evidence>
<dbReference type="GO" id="GO:0016301">
    <property type="term" value="F:kinase activity"/>
    <property type="evidence" value="ECO:0007669"/>
    <property type="project" value="InterPro"/>
</dbReference>
<evidence type="ECO:0000256" key="3">
    <source>
        <dbReference type="ARBA" id="ARBA00012908"/>
    </source>
</evidence>
<reference evidence="18" key="1">
    <citation type="submission" date="2013-08" db="EMBL/GenBank/DDBJ databases">
        <authorList>
            <person name="Mendez C."/>
            <person name="Richter M."/>
            <person name="Ferrer M."/>
            <person name="Sanchez J."/>
        </authorList>
    </citation>
    <scope>NUCLEOTIDE SEQUENCE</scope>
</reference>
<comment type="catalytic activity">
    <reaction evidence="14">
        <text>isopentenyl phosphate + ATP = isopentenyl diphosphate + ADP</text>
        <dbReference type="Rhea" id="RHEA:33963"/>
        <dbReference type="ChEBI" id="CHEBI:30616"/>
        <dbReference type="ChEBI" id="CHEBI:65078"/>
        <dbReference type="ChEBI" id="CHEBI:128769"/>
        <dbReference type="ChEBI" id="CHEBI:456216"/>
        <dbReference type="EC" id="2.7.4.26"/>
    </reaction>
</comment>
<dbReference type="AlphaFoldDB" id="T1BSF2"/>
<keyword evidence="10" id="KW-0521">NADP</keyword>
<accession>T1BSF2</accession>
<dbReference type="InterPro" id="IPR024192">
    <property type="entry name" value="Fosfomycin_R_FomA-type"/>
</dbReference>
<evidence type="ECO:0000313" key="18">
    <source>
        <dbReference type="EMBL" id="EQD56905.1"/>
    </source>
</evidence>
<dbReference type="GO" id="GO:0016491">
    <property type="term" value="F:oxidoreductase activity"/>
    <property type="evidence" value="ECO:0007669"/>
    <property type="project" value="InterPro"/>
</dbReference>
<feature type="domain" description="Aspartate/glutamate/uridylate kinase" evidence="16">
    <location>
        <begin position="11"/>
        <end position="241"/>
    </location>
</feature>
<keyword evidence="5" id="KW-0963">Cytoplasm</keyword>
<dbReference type="InterPro" id="IPR013785">
    <property type="entry name" value="Aldolase_TIM"/>
</dbReference>
<evidence type="ECO:0000256" key="7">
    <source>
        <dbReference type="ARBA" id="ARBA00022643"/>
    </source>
</evidence>
<evidence type="ECO:0000256" key="15">
    <source>
        <dbReference type="SAM" id="MobiDB-lite"/>
    </source>
</evidence>
<proteinExistence type="inferred from homology"/>
<dbReference type="SUPFAM" id="SSF51395">
    <property type="entry name" value="FMN-linked oxidoreductases"/>
    <property type="match status" value="1"/>
</dbReference>
<evidence type="ECO:0000256" key="12">
    <source>
        <dbReference type="ARBA" id="ARBA00023235"/>
    </source>
</evidence>
<dbReference type="PANTHER" id="PTHR43665:SF1">
    <property type="entry name" value="ISOPENTENYL-DIPHOSPHATE DELTA-ISOMERASE"/>
    <property type="match status" value="1"/>
</dbReference>
<dbReference type="GO" id="GO:0102043">
    <property type="term" value="F:isopentenyl phosphate kinase activity"/>
    <property type="evidence" value="ECO:0007669"/>
    <property type="project" value="UniProtKB-EC"/>
</dbReference>
<name>T1BSF2_9ZZZZ</name>
<dbReference type="NCBIfam" id="TIGR02151">
    <property type="entry name" value="IPP_isom_2"/>
    <property type="match status" value="1"/>
</dbReference>
<evidence type="ECO:0000256" key="9">
    <source>
        <dbReference type="ARBA" id="ARBA00022842"/>
    </source>
</evidence>
<evidence type="ECO:0000256" key="14">
    <source>
        <dbReference type="ARBA" id="ARBA00049063"/>
    </source>
</evidence>
<evidence type="ECO:0000256" key="6">
    <source>
        <dbReference type="ARBA" id="ARBA00022630"/>
    </source>
</evidence>
<evidence type="ECO:0000256" key="5">
    <source>
        <dbReference type="ARBA" id="ARBA00022490"/>
    </source>
</evidence>
<evidence type="ECO:0000256" key="11">
    <source>
        <dbReference type="ARBA" id="ARBA00023229"/>
    </source>
</evidence>
<reference evidence="18" key="2">
    <citation type="journal article" date="2014" name="ISME J.">
        <title>Microbial stratification in low pH oxic and suboxic macroscopic growths along an acid mine drainage.</title>
        <authorList>
            <person name="Mendez-Garcia C."/>
            <person name="Mesa V."/>
            <person name="Sprenger R.R."/>
            <person name="Richter M."/>
            <person name="Diez M.S."/>
            <person name="Solano J."/>
            <person name="Bargiela R."/>
            <person name="Golyshina O.V."/>
            <person name="Manteca A."/>
            <person name="Ramos J.L."/>
            <person name="Gallego J.R."/>
            <person name="Llorente I."/>
            <person name="Martins Dos Santos V.A."/>
            <person name="Jensen O.N."/>
            <person name="Pelaez A.I."/>
            <person name="Sanchez J."/>
            <person name="Ferrer M."/>
        </authorList>
    </citation>
    <scope>NUCLEOTIDE SEQUENCE</scope>
</reference>
<dbReference type="GO" id="GO:0004452">
    <property type="term" value="F:isopentenyl-diphosphate delta-isomerase activity"/>
    <property type="evidence" value="ECO:0007669"/>
    <property type="project" value="InterPro"/>
</dbReference>
<gene>
    <name evidence="18" type="ORF">B2A_05064</name>
</gene>
<dbReference type="Pfam" id="PF01070">
    <property type="entry name" value="FMN_dh"/>
    <property type="match status" value="1"/>
</dbReference>
<keyword evidence="7" id="KW-0288">FMN</keyword>
<dbReference type="Gene3D" id="3.40.1160.10">
    <property type="entry name" value="Acetylglutamate kinase-like"/>
    <property type="match status" value="1"/>
</dbReference>
<dbReference type="CDD" id="cd04241">
    <property type="entry name" value="AAK_FomA-like"/>
    <property type="match status" value="1"/>
</dbReference>
<dbReference type="GO" id="GO:0008299">
    <property type="term" value="P:isoprenoid biosynthetic process"/>
    <property type="evidence" value="ECO:0007669"/>
    <property type="project" value="UniProtKB-KW"/>
</dbReference>
<feature type="region of interest" description="Disordered" evidence="15">
    <location>
        <begin position="253"/>
        <end position="272"/>
    </location>
</feature>
<dbReference type="EC" id="2.7.4.26" evidence="3"/>
<evidence type="ECO:0000256" key="2">
    <source>
        <dbReference type="ARBA" id="ARBA00010540"/>
    </source>
</evidence>
<dbReference type="InterPro" id="IPR000262">
    <property type="entry name" value="FMN-dep_DH"/>
</dbReference>
<dbReference type="Pfam" id="PF00696">
    <property type="entry name" value="AA_kinase"/>
    <property type="match status" value="1"/>
</dbReference>
<comment type="cofactor">
    <cofactor evidence="1">
        <name>FMN</name>
        <dbReference type="ChEBI" id="CHEBI:58210"/>
    </cofactor>
</comment>
<dbReference type="SUPFAM" id="SSF53633">
    <property type="entry name" value="Carbamate kinase-like"/>
    <property type="match status" value="1"/>
</dbReference>
<comment type="caution">
    <text evidence="18">The sequence shown here is derived from an EMBL/GenBank/DDBJ whole genome shotgun (WGS) entry which is preliminary data.</text>
</comment>
<evidence type="ECO:0000259" key="16">
    <source>
        <dbReference type="Pfam" id="PF00696"/>
    </source>
</evidence>
<comment type="subunit">
    <text evidence="13">Homooctamer. Dimer of tetramers.</text>
</comment>
<dbReference type="Gene3D" id="3.20.20.70">
    <property type="entry name" value="Aldolase class I"/>
    <property type="match status" value="1"/>
</dbReference>
<sequence length="627" mass="65853">MAAPPEGPRPIVVKLGGSVITRKRERERLRPKVLRRLAEELATAPGPIVVLHGAGSFGHPGARQFGLAAPPAADDRAGRRARGASIVAAEVRRLHLAVLRDLVAAGVSAASVPPATLAANRAGILEAFDAAPFRDALAGGRVPVAFGDVVPDRAWGWSILSADTIAVRLASELPVSRAIFVSDVPGLLAPRTAGPLRVVPELDETLWERLRPAPGAPDVTGGIRGKVSAMLALARSGVDAALISGLTDGELSRAVGGNPSTGVGPTRDPRTPPDAAGIDLSHRKAEHVKVVLNEKVDGRYRYWDDIQLVHRALPGIDFDDVDPSTSLLGHRLAAPIVITGMTGGFPDAKQINENLARAAADVGIAMGVGSERAAVVKGQYPESYSVVGDYAVPLTFANIGAPQIVPQRPGDPVIGLAEVRRAMELIHADVLAIHLNFLQEMVQPEGDRRARGVLDRIGEIAAQVPVLVKETGAGISRPVAEELRDRHVRAFDVSGTGGTSFAAVEHYRAVERGARREARVGKTFWDWGIPAPVSVVQLVPLGLPVIASGGIRTGLDVARAIALGASAAGTAGGVLRAASTGYAATREELDHLVHELKVAMFLTGSRTVVDLQRTPHVVTGESRQWLA</sequence>
<keyword evidence="9" id="KW-0460">Magnesium</keyword>
<keyword evidence="6" id="KW-0285">Flavoprotein</keyword>
<dbReference type="InterPro" id="IPR011179">
    <property type="entry name" value="IPdP_isomerase"/>
</dbReference>
<organism evidence="18">
    <name type="scientific">mine drainage metagenome</name>
    <dbReference type="NCBI Taxonomy" id="410659"/>
    <lineage>
        <taxon>unclassified sequences</taxon>
        <taxon>metagenomes</taxon>
        <taxon>ecological metagenomes</taxon>
    </lineage>
</organism>
<dbReference type="GO" id="GO:0010181">
    <property type="term" value="F:FMN binding"/>
    <property type="evidence" value="ECO:0007669"/>
    <property type="project" value="InterPro"/>
</dbReference>
<evidence type="ECO:0000259" key="17">
    <source>
        <dbReference type="Pfam" id="PF01070"/>
    </source>
</evidence>